<evidence type="ECO:0000256" key="6">
    <source>
        <dbReference type="ARBA" id="ARBA00023316"/>
    </source>
</evidence>
<name>A0A2N9AJ10_METEX</name>
<proteinExistence type="inferred from homology"/>
<evidence type="ECO:0000256" key="1">
    <source>
        <dbReference type="ARBA" id="ARBA00009943"/>
    </source>
</evidence>
<keyword evidence="2" id="KW-0808">Transferase</keyword>
<comment type="similarity">
    <text evidence="1">Belongs to the FemABX family.</text>
</comment>
<feature type="domain" description="BioF2-like acetyltransferase" evidence="7">
    <location>
        <begin position="160"/>
        <end position="300"/>
    </location>
</feature>
<keyword evidence="5" id="KW-0012">Acyltransferase</keyword>
<dbReference type="Pfam" id="PF13480">
    <property type="entry name" value="Acetyltransf_6"/>
    <property type="match status" value="1"/>
</dbReference>
<dbReference type="GO" id="GO:0008360">
    <property type="term" value="P:regulation of cell shape"/>
    <property type="evidence" value="ECO:0007669"/>
    <property type="project" value="UniProtKB-KW"/>
</dbReference>
<reference evidence="9" key="1">
    <citation type="submission" date="2017-10" db="EMBL/GenBank/DDBJ databases">
        <authorList>
            <person name="Regsiter A."/>
            <person name="William W."/>
        </authorList>
    </citation>
    <scope>NUCLEOTIDE SEQUENCE [LARGE SCALE GENOMIC DNA]</scope>
</reference>
<evidence type="ECO:0000256" key="5">
    <source>
        <dbReference type="ARBA" id="ARBA00023315"/>
    </source>
</evidence>
<accession>A0A2N9AJ10</accession>
<sequence>MGQLTVVDVTDDPDWDAAVWQQPGANLYASRRWGEYKSCIGWDVRRLAIRAGDGQALAYAQVQRRRRWLGHVVLAQGCPVLTRLGEKRAEAVFRAFLGHLELSRLDLLGVNYQQFQTPAAVMALLGHGFAPVVTARTHTLELDLTGEMDQIRSAMEGRWRDVLKTAERNPDLTTTFPTGPAERLAAFETFGRLYDALKRRKGFRNSLDTTAFRDLAANDPNLLFLEMRERDEPVLVRIIHRTANRWTDFYVASNERAKATGAGRLALWRLIERAKREGASVLDLGGIDPAGNPGVTEFKRGASRNVVASNPLWLFSRSRAMRRAATAILATR</sequence>
<dbReference type="GO" id="GO:0009252">
    <property type="term" value="P:peptidoglycan biosynthetic process"/>
    <property type="evidence" value="ECO:0007669"/>
    <property type="project" value="UniProtKB-KW"/>
</dbReference>
<dbReference type="SUPFAM" id="SSF55729">
    <property type="entry name" value="Acyl-CoA N-acyltransferases (Nat)"/>
    <property type="match status" value="2"/>
</dbReference>
<dbReference type="InterPro" id="IPR016181">
    <property type="entry name" value="Acyl_CoA_acyltransferase"/>
</dbReference>
<evidence type="ECO:0000313" key="9">
    <source>
        <dbReference type="Proteomes" id="UP000233769"/>
    </source>
</evidence>
<dbReference type="GO" id="GO:0071555">
    <property type="term" value="P:cell wall organization"/>
    <property type="evidence" value="ECO:0007669"/>
    <property type="project" value="UniProtKB-KW"/>
</dbReference>
<dbReference type="EMBL" id="LT962688">
    <property type="protein sequence ID" value="SOR27321.1"/>
    <property type="molecule type" value="Genomic_DNA"/>
</dbReference>
<keyword evidence="3" id="KW-0133">Cell shape</keyword>
<dbReference type="InterPro" id="IPR050644">
    <property type="entry name" value="PG_Glycine_Bridge_Synth"/>
</dbReference>
<evidence type="ECO:0000259" key="7">
    <source>
        <dbReference type="Pfam" id="PF13480"/>
    </source>
</evidence>
<dbReference type="PROSITE" id="PS51191">
    <property type="entry name" value="FEMABX"/>
    <property type="match status" value="1"/>
</dbReference>
<dbReference type="GO" id="GO:0016755">
    <property type="term" value="F:aminoacyltransferase activity"/>
    <property type="evidence" value="ECO:0007669"/>
    <property type="project" value="InterPro"/>
</dbReference>
<dbReference type="Proteomes" id="UP000233769">
    <property type="component" value="Chromosome tk0001"/>
</dbReference>
<organism evidence="8 9">
    <name type="scientific">Methylorubrum extorquens</name>
    <name type="common">Methylobacterium dichloromethanicum</name>
    <name type="synonym">Methylobacterium extorquens</name>
    <dbReference type="NCBI Taxonomy" id="408"/>
    <lineage>
        <taxon>Bacteria</taxon>
        <taxon>Pseudomonadati</taxon>
        <taxon>Pseudomonadota</taxon>
        <taxon>Alphaproteobacteria</taxon>
        <taxon>Hyphomicrobiales</taxon>
        <taxon>Methylobacteriaceae</taxon>
        <taxon>Methylorubrum</taxon>
    </lineage>
</organism>
<dbReference type="PANTHER" id="PTHR36174:SF1">
    <property type="entry name" value="LIPID II:GLYCINE GLYCYLTRANSFERASE"/>
    <property type="match status" value="1"/>
</dbReference>
<keyword evidence="6" id="KW-0961">Cell wall biogenesis/degradation</keyword>
<evidence type="ECO:0000313" key="8">
    <source>
        <dbReference type="EMBL" id="SOR27321.1"/>
    </source>
</evidence>
<dbReference type="InterPro" id="IPR003447">
    <property type="entry name" value="FEMABX"/>
</dbReference>
<protein>
    <recommendedName>
        <fullName evidence="7">BioF2-like acetyltransferase domain-containing protein</fullName>
    </recommendedName>
</protein>
<dbReference type="PANTHER" id="PTHR36174">
    <property type="entry name" value="LIPID II:GLYCINE GLYCYLTRANSFERASE"/>
    <property type="match status" value="1"/>
</dbReference>
<keyword evidence="4" id="KW-0573">Peptidoglycan synthesis</keyword>
<evidence type="ECO:0000256" key="4">
    <source>
        <dbReference type="ARBA" id="ARBA00022984"/>
    </source>
</evidence>
<evidence type="ECO:0000256" key="2">
    <source>
        <dbReference type="ARBA" id="ARBA00022679"/>
    </source>
</evidence>
<dbReference type="Gene3D" id="3.40.630.30">
    <property type="match status" value="2"/>
</dbReference>
<evidence type="ECO:0000256" key="3">
    <source>
        <dbReference type="ARBA" id="ARBA00022960"/>
    </source>
</evidence>
<gene>
    <name evidence="8" type="ORF">TK0001_0719</name>
</gene>
<dbReference type="AlphaFoldDB" id="A0A2N9AJ10"/>
<dbReference type="InterPro" id="IPR038740">
    <property type="entry name" value="BioF2-like_GNAT_dom"/>
</dbReference>